<dbReference type="AlphaFoldDB" id="A0AA40CEV6"/>
<dbReference type="EMBL" id="JAULSR010000001">
    <property type="protein sequence ID" value="KAK0636216.1"/>
    <property type="molecule type" value="Genomic_DNA"/>
</dbReference>
<gene>
    <name evidence="2" type="ORF">B0T17DRAFT_482119</name>
</gene>
<comment type="caution">
    <text evidence="2">The sequence shown here is derived from an EMBL/GenBank/DDBJ whole genome shotgun (WGS) entry which is preliminary data.</text>
</comment>
<sequence>MPSHDSIRWTRELSLLKPKAADQPDDNWPVFVLTDAVIYRADGTTLANPLHTHLDGPMIIRGRLELDEDTTKLLARTVTKSPYIEIIGSDRYSIGFLPVTLWISGSAGWYEVVPAANYQPMYSQIREAITLYYGVMELYEEYQKKKKKKSKKGKVPSVEDALFRYAVIAGDGVVLHEAVERCHKWAKFMISHFPKENSIEWDDTPFAKWIYEKNPAVKKQIADVAAGLALPPAPPVQDATLVQPSNRSARASKRNSDHDEDVEMKYSLSSQSRSPEPRTLDKGKGKATLPVSNTPVALPTRYLRSEQPSPKPPSVFQGSSPTPEDPDSPIDRFLSVLHDIAAEAAAPDDMKKRPMMPSELTTSNVQSRVHFKCKVRVYGTAGSIIAYYAKDLLPRLGPEWHNGPFIRWLTSMAAQPYTAPEGMDINTFPDQLRRRARNKRDVKSGVPPPTNSMKHMSRQTTNKEDSDADVPGKYQTDVRRRSSGKAAILRLAPIAKKRPASEMDTESGGVGGSRRGRKSLKTVPASSDDDENMDDVEDISDAAIQEGNNEDVHIFNGQHVPIPKDMVRIVVHAEKIPSMSPAGPNGTWMCDQEGCGFIVRSADDPSGQETIQQHFRDHEAHAEKVNLALKEGARGHMPIKYAYFPPFSVFVLFPPPPSSISILITPTMVRLSRALSNGKRVLRMLHNATTPA</sequence>
<accession>A0AA40CEV6</accession>
<evidence type="ECO:0000313" key="3">
    <source>
        <dbReference type="Proteomes" id="UP001174934"/>
    </source>
</evidence>
<evidence type="ECO:0008006" key="4">
    <source>
        <dbReference type="Google" id="ProtNLM"/>
    </source>
</evidence>
<organism evidence="2 3">
    <name type="scientific">Bombardia bombarda</name>
    <dbReference type="NCBI Taxonomy" id="252184"/>
    <lineage>
        <taxon>Eukaryota</taxon>
        <taxon>Fungi</taxon>
        <taxon>Dikarya</taxon>
        <taxon>Ascomycota</taxon>
        <taxon>Pezizomycotina</taxon>
        <taxon>Sordariomycetes</taxon>
        <taxon>Sordariomycetidae</taxon>
        <taxon>Sordariales</taxon>
        <taxon>Lasiosphaeriaceae</taxon>
        <taxon>Bombardia</taxon>
    </lineage>
</organism>
<evidence type="ECO:0000313" key="2">
    <source>
        <dbReference type="EMBL" id="KAK0636216.1"/>
    </source>
</evidence>
<feature type="compositionally biased region" description="Basic and acidic residues" evidence="1">
    <location>
        <begin position="275"/>
        <end position="284"/>
    </location>
</feature>
<proteinExistence type="predicted"/>
<keyword evidence="3" id="KW-1185">Reference proteome</keyword>
<feature type="region of interest" description="Disordered" evidence="1">
    <location>
        <begin position="436"/>
        <end position="534"/>
    </location>
</feature>
<dbReference type="Proteomes" id="UP001174934">
    <property type="component" value="Unassembled WGS sequence"/>
</dbReference>
<reference evidence="2" key="1">
    <citation type="submission" date="2023-06" db="EMBL/GenBank/DDBJ databases">
        <title>Genome-scale phylogeny and comparative genomics of the fungal order Sordariales.</title>
        <authorList>
            <consortium name="Lawrence Berkeley National Laboratory"/>
            <person name="Hensen N."/>
            <person name="Bonometti L."/>
            <person name="Westerberg I."/>
            <person name="Brannstrom I.O."/>
            <person name="Guillou S."/>
            <person name="Cros-Aarteil S."/>
            <person name="Calhoun S."/>
            <person name="Haridas S."/>
            <person name="Kuo A."/>
            <person name="Mondo S."/>
            <person name="Pangilinan J."/>
            <person name="Riley R."/>
            <person name="LaButti K."/>
            <person name="Andreopoulos B."/>
            <person name="Lipzen A."/>
            <person name="Chen C."/>
            <person name="Yanf M."/>
            <person name="Daum C."/>
            <person name="Ng V."/>
            <person name="Clum A."/>
            <person name="Steindorff A."/>
            <person name="Ohm R."/>
            <person name="Martin F."/>
            <person name="Silar P."/>
            <person name="Natvig D."/>
            <person name="Lalanne C."/>
            <person name="Gautier V."/>
            <person name="Ament-velasquez S.L."/>
            <person name="Kruys A."/>
            <person name="Hutchinson M.I."/>
            <person name="Powell A.J."/>
            <person name="Barry K."/>
            <person name="Miller A.N."/>
            <person name="Grigoriev I.V."/>
            <person name="Debuchy R."/>
            <person name="Gladieux P."/>
            <person name="Thoren M.H."/>
            <person name="Johannesson H."/>
        </authorList>
    </citation>
    <scope>NUCLEOTIDE SEQUENCE</scope>
    <source>
        <strain evidence="2">SMH3391-2</strain>
    </source>
</reference>
<evidence type="ECO:0000256" key="1">
    <source>
        <dbReference type="SAM" id="MobiDB-lite"/>
    </source>
</evidence>
<protein>
    <recommendedName>
        <fullName evidence="4">DNA (cytosine-5)-methyltransferase 1 replication foci domain-containing protein</fullName>
    </recommendedName>
</protein>
<name>A0AA40CEV6_9PEZI</name>
<feature type="compositionally biased region" description="Polar residues" evidence="1">
    <location>
        <begin position="451"/>
        <end position="460"/>
    </location>
</feature>
<feature type="region of interest" description="Disordered" evidence="1">
    <location>
        <begin position="232"/>
        <end position="330"/>
    </location>
</feature>